<dbReference type="SUPFAM" id="SSF46955">
    <property type="entry name" value="Putative DNA-binding domain"/>
    <property type="match status" value="1"/>
</dbReference>
<sequence>MNILSEEFENGIRSVVRVQFKESFTEFLDQEIAEKRWLSLESAAHYADCSSNTIRKWIKMGLNLYKIDGTKRIDKNELDQFIQSNIVI</sequence>
<reference evidence="1" key="1">
    <citation type="journal article" date="2021" name="Proc. Natl. Acad. Sci. U.S.A.">
        <title>A Catalog of Tens of Thousands of Viruses from Human Metagenomes Reveals Hidden Associations with Chronic Diseases.</title>
        <authorList>
            <person name="Tisza M.J."/>
            <person name="Buck C.B."/>
        </authorList>
    </citation>
    <scope>NUCLEOTIDE SEQUENCE</scope>
    <source>
        <strain evidence="1">Ctv838</strain>
    </source>
</reference>
<evidence type="ECO:0000313" key="1">
    <source>
        <dbReference type="EMBL" id="DAF53676.1"/>
    </source>
</evidence>
<name>A0A8S5SRM4_9CAUD</name>
<proteinExistence type="predicted"/>
<dbReference type="EMBL" id="BK032662">
    <property type="protein sequence ID" value="DAF53676.1"/>
    <property type="molecule type" value="Genomic_DNA"/>
</dbReference>
<accession>A0A8S5SRM4</accession>
<dbReference type="InterPro" id="IPR009061">
    <property type="entry name" value="DNA-bd_dom_put_sf"/>
</dbReference>
<organism evidence="1">
    <name type="scientific">Siphoviridae sp. ctv838</name>
    <dbReference type="NCBI Taxonomy" id="2827964"/>
    <lineage>
        <taxon>Viruses</taxon>
        <taxon>Duplodnaviria</taxon>
        <taxon>Heunggongvirae</taxon>
        <taxon>Uroviricota</taxon>
        <taxon>Caudoviricetes</taxon>
    </lineage>
</organism>
<protein>
    <submittedName>
        <fullName evidence="1">Helix-turn-helix domain protein</fullName>
    </submittedName>
</protein>